<comment type="caution">
    <text evidence="1">The sequence shown here is derived from an EMBL/GenBank/DDBJ whole genome shotgun (WGS) entry which is preliminary data.</text>
</comment>
<dbReference type="AlphaFoldDB" id="A0AAD7BLJ2"/>
<accession>A0AAD7BLJ2</accession>
<reference evidence="1" key="1">
    <citation type="submission" date="2023-03" db="EMBL/GenBank/DDBJ databases">
        <title>Massive genome expansion in bonnet fungi (Mycena s.s.) driven by repeated elements and novel gene families across ecological guilds.</title>
        <authorList>
            <consortium name="Lawrence Berkeley National Laboratory"/>
            <person name="Harder C.B."/>
            <person name="Miyauchi S."/>
            <person name="Viragh M."/>
            <person name="Kuo A."/>
            <person name="Thoen E."/>
            <person name="Andreopoulos B."/>
            <person name="Lu D."/>
            <person name="Skrede I."/>
            <person name="Drula E."/>
            <person name="Henrissat B."/>
            <person name="Morin E."/>
            <person name="Kohler A."/>
            <person name="Barry K."/>
            <person name="LaButti K."/>
            <person name="Morin E."/>
            <person name="Salamov A."/>
            <person name="Lipzen A."/>
            <person name="Mereny Z."/>
            <person name="Hegedus B."/>
            <person name="Baldrian P."/>
            <person name="Stursova M."/>
            <person name="Weitz H."/>
            <person name="Taylor A."/>
            <person name="Grigoriev I.V."/>
            <person name="Nagy L.G."/>
            <person name="Martin F."/>
            <person name="Kauserud H."/>
        </authorList>
    </citation>
    <scope>NUCLEOTIDE SEQUENCE</scope>
    <source>
        <strain evidence="1">9284</strain>
    </source>
</reference>
<evidence type="ECO:0000313" key="1">
    <source>
        <dbReference type="EMBL" id="KAJ7624379.1"/>
    </source>
</evidence>
<sequence>METDKYSQARARRAPSSLANLIQIVTTGGFPKKTVRLPKTKPHPAPTPLVRMRSRSWSIFRSTSNNSKSANPATRSVQAEMLDQENSACLTPFEAGSLMFVPCILEGIHTSQRDLHNPRFGLGTPLGRVLPVGAVTAVLDSPAGVMQKAVACCIPTLYGAQYRQITVHQTRSKHEYLGTPSSARDVDCGTDPDLRYLLDSSDQINVPSRKSTSSSRLIHPTLADTPALGGYFAQWGSELRRPPRGQAKSSVMALIRPSSVPRSLWMCSLIHPWVTSHGASSIFGIRFVVVPLLI</sequence>
<keyword evidence="2" id="KW-1185">Reference proteome</keyword>
<proteinExistence type="predicted"/>
<dbReference type="Proteomes" id="UP001221142">
    <property type="component" value="Unassembled WGS sequence"/>
</dbReference>
<organism evidence="1 2">
    <name type="scientific">Roridomyces roridus</name>
    <dbReference type="NCBI Taxonomy" id="1738132"/>
    <lineage>
        <taxon>Eukaryota</taxon>
        <taxon>Fungi</taxon>
        <taxon>Dikarya</taxon>
        <taxon>Basidiomycota</taxon>
        <taxon>Agaricomycotina</taxon>
        <taxon>Agaricomycetes</taxon>
        <taxon>Agaricomycetidae</taxon>
        <taxon>Agaricales</taxon>
        <taxon>Marasmiineae</taxon>
        <taxon>Mycenaceae</taxon>
        <taxon>Roridomyces</taxon>
    </lineage>
</organism>
<protein>
    <submittedName>
        <fullName evidence="1">Uncharacterized protein</fullName>
    </submittedName>
</protein>
<evidence type="ECO:0000313" key="2">
    <source>
        <dbReference type="Proteomes" id="UP001221142"/>
    </source>
</evidence>
<gene>
    <name evidence="1" type="ORF">FB45DRAFT_869316</name>
</gene>
<name>A0AAD7BLJ2_9AGAR</name>
<dbReference type="EMBL" id="JARKIF010000013">
    <property type="protein sequence ID" value="KAJ7624379.1"/>
    <property type="molecule type" value="Genomic_DNA"/>
</dbReference>